<dbReference type="EMBL" id="JABDHM010000123">
    <property type="protein sequence ID" value="KAF5217707.1"/>
    <property type="molecule type" value="Genomic_DNA"/>
</dbReference>
<organism evidence="3 4">
    <name type="scientific">Trypanosoma cruzi</name>
    <dbReference type="NCBI Taxonomy" id="5693"/>
    <lineage>
        <taxon>Eukaryota</taxon>
        <taxon>Discoba</taxon>
        <taxon>Euglenozoa</taxon>
        <taxon>Kinetoplastea</taxon>
        <taxon>Metakinetoplastina</taxon>
        <taxon>Trypanosomatida</taxon>
        <taxon>Trypanosomatidae</taxon>
        <taxon>Trypanosoma</taxon>
        <taxon>Schizotrypanum</taxon>
    </lineage>
</organism>
<feature type="compositionally biased region" description="Acidic residues" evidence="1">
    <location>
        <begin position="173"/>
        <end position="186"/>
    </location>
</feature>
<feature type="compositionally biased region" description="Basic and acidic residues" evidence="1">
    <location>
        <begin position="113"/>
        <end position="136"/>
    </location>
</feature>
<proteinExistence type="predicted"/>
<feature type="region of interest" description="Disordered" evidence="1">
    <location>
        <begin position="103"/>
        <end position="468"/>
    </location>
</feature>
<dbReference type="VEuPathDB" id="TriTrypDB:BCY84_04140"/>
<evidence type="ECO:0000256" key="1">
    <source>
        <dbReference type="SAM" id="MobiDB-lite"/>
    </source>
</evidence>
<feature type="chain" id="PRO_5029785362" evidence="2">
    <location>
        <begin position="28"/>
        <end position="493"/>
    </location>
</feature>
<feature type="compositionally biased region" description="Low complexity" evidence="1">
    <location>
        <begin position="211"/>
        <end position="239"/>
    </location>
</feature>
<gene>
    <name evidence="3" type="ORF">ECC02_009401</name>
</gene>
<comment type="caution">
    <text evidence="3">The sequence shown here is derived from an EMBL/GenBank/DDBJ whole genome shotgun (WGS) entry which is preliminary data.</text>
</comment>
<dbReference type="AlphaFoldDB" id="A0A7J6XTD1"/>
<evidence type="ECO:0000313" key="3">
    <source>
        <dbReference type="EMBL" id="KAF5217707.1"/>
    </source>
</evidence>
<dbReference type="Proteomes" id="UP000583944">
    <property type="component" value="Unassembled WGS sequence"/>
</dbReference>
<feature type="compositionally biased region" description="Low complexity" evidence="1">
    <location>
        <begin position="396"/>
        <end position="409"/>
    </location>
</feature>
<feature type="compositionally biased region" description="Basic and acidic residues" evidence="1">
    <location>
        <begin position="258"/>
        <end position="274"/>
    </location>
</feature>
<feature type="compositionally biased region" description="Polar residues" evidence="1">
    <location>
        <begin position="410"/>
        <end position="420"/>
    </location>
</feature>
<evidence type="ECO:0000313" key="4">
    <source>
        <dbReference type="Proteomes" id="UP000583944"/>
    </source>
</evidence>
<feature type="compositionally biased region" description="Polar residues" evidence="1">
    <location>
        <begin position="282"/>
        <end position="303"/>
    </location>
</feature>
<feature type="compositionally biased region" description="Low complexity" evidence="1">
    <location>
        <begin position="454"/>
        <end position="466"/>
    </location>
</feature>
<feature type="compositionally biased region" description="Basic and acidic residues" evidence="1">
    <location>
        <begin position="357"/>
        <end position="377"/>
    </location>
</feature>
<accession>A0A7J6XTD1</accession>
<sequence length="493" mass="50680">MAMMMTGRVLLVCVLCVPWCGLSGIAADGVGGGDGSADGELLLQWRNRLRRECAEEVSRRTGGSGNASAVDECVRQAMESVRAVVDGRRRWRRQRIAVVAASAAATAAGKGDVSTDKDGQARNKEVSPPEIKDEKPVASGQESTDATRRKDQTTQDPSAAIVSRKKLISDQKQEEDEDNEDEEAEEEAKIRETPPPVVPPVAAAGGGGGIKPPSGASGPAGPGAILSSRSSSGLDSSSRIGDEGSTVSISPNAVGKPSKQDKVPEAKESQHAQPHDGVAADTLNNGPEQNISAPTTTGQNDNEVATLGAGGLRSSGEQITVKGGSEASRTDESSADPNTKLQESEKTPLKSSQAAAKEPKTYHEVLTSVKEETKSKSTDASANLPDAAESINEHPASAATTMQSTSTGSQEAAATPSSNRIPPLHEETTTGTDTTENAQPPKETPVEATAMKNGTATTGDSDGSTAVSHTTSPLFLLLVVACAAAAAVVAACE</sequence>
<feature type="signal peptide" evidence="2">
    <location>
        <begin position="1"/>
        <end position="27"/>
    </location>
</feature>
<dbReference type="VEuPathDB" id="TriTrypDB:ECC02_009401"/>
<keyword evidence="2" id="KW-0732">Signal</keyword>
<reference evidence="3 4" key="1">
    <citation type="journal article" date="2019" name="Genome Biol. Evol.">
        <title>Nanopore Sequencing Significantly Improves Genome Assembly of the Protozoan Parasite Trypanosoma cruzi.</title>
        <authorList>
            <person name="Diaz-Viraque F."/>
            <person name="Pita S."/>
            <person name="Greif G."/>
            <person name="de Souza R.C.M."/>
            <person name="Iraola G."/>
            <person name="Robello C."/>
        </authorList>
    </citation>
    <scope>NUCLEOTIDE SEQUENCE [LARGE SCALE GENOMIC DNA]</scope>
    <source>
        <strain evidence="3 4">Berenice</strain>
    </source>
</reference>
<name>A0A7J6XTD1_TRYCR</name>
<evidence type="ECO:0000256" key="2">
    <source>
        <dbReference type="SAM" id="SignalP"/>
    </source>
</evidence>
<protein>
    <submittedName>
        <fullName evidence="3">Mucin-associated surface protein (MASP) subgroup S130</fullName>
    </submittedName>
</protein>